<accession>A0ABW7JQE4</accession>
<sequence length="132" mass="14308">MAEYVLTALRFDQIVSAPGQQLEYRRRRRGDVIELADDEALRLVRAGAVKPVESPTLDDHGDSDDHGDQDDGDDQGEGPPPASVPGPPKKTALVADWVDYAVAQFESTNGQRGLPRADAEALTKQDLIEALT</sequence>
<name>A0ABW7JQE4_9NOCA</name>
<feature type="region of interest" description="Disordered" evidence="1">
    <location>
        <begin position="47"/>
        <end position="91"/>
    </location>
</feature>
<evidence type="ECO:0000313" key="3">
    <source>
        <dbReference type="Proteomes" id="UP001609175"/>
    </source>
</evidence>
<dbReference type="EMBL" id="JBIMSO010000051">
    <property type="protein sequence ID" value="MFH5209266.1"/>
    <property type="molecule type" value="Genomic_DNA"/>
</dbReference>
<evidence type="ECO:0000313" key="2">
    <source>
        <dbReference type="EMBL" id="MFH5209266.1"/>
    </source>
</evidence>
<organism evidence="2 3">
    <name type="scientific">Antrihabitans spumae</name>
    <dbReference type="NCBI Taxonomy" id="3373370"/>
    <lineage>
        <taxon>Bacteria</taxon>
        <taxon>Bacillati</taxon>
        <taxon>Actinomycetota</taxon>
        <taxon>Actinomycetes</taxon>
        <taxon>Mycobacteriales</taxon>
        <taxon>Nocardiaceae</taxon>
        <taxon>Antrihabitans</taxon>
    </lineage>
</organism>
<evidence type="ECO:0000256" key="1">
    <source>
        <dbReference type="SAM" id="MobiDB-lite"/>
    </source>
</evidence>
<dbReference type="Proteomes" id="UP001609175">
    <property type="component" value="Unassembled WGS sequence"/>
</dbReference>
<feature type="compositionally biased region" description="Basic and acidic residues" evidence="1">
    <location>
        <begin position="57"/>
        <end position="66"/>
    </location>
</feature>
<reference evidence="2 3" key="1">
    <citation type="submission" date="2024-10" db="EMBL/GenBank/DDBJ databases">
        <authorList>
            <person name="Riesco R."/>
        </authorList>
    </citation>
    <scope>NUCLEOTIDE SEQUENCE [LARGE SCALE GENOMIC DNA]</scope>
    <source>
        <strain evidence="2 3">NCIMB 15449</strain>
    </source>
</reference>
<gene>
    <name evidence="2" type="ORF">ACHIPZ_13830</name>
</gene>
<feature type="compositionally biased region" description="Pro residues" evidence="1">
    <location>
        <begin position="78"/>
        <end position="88"/>
    </location>
</feature>
<protein>
    <submittedName>
        <fullName evidence="2">Uncharacterized protein</fullName>
    </submittedName>
</protein>
<feature type="compositionally biased region" description="Acidic residues" evidence="1">
    <location>
        <begin position="67"/>
        <end position="76"/>
    </location>
</feature>
<proteinExistence type="predicted"/>
<comment type="caution">
    <text evidence="2">The sequence shown here is derived from an EMBL/GenBank/DDBJ whole genome shotgun (WGS) entry which is preliminary data.</text>
</comment>
<dbReference type="RefSeq" id="WP_395115004.1">
    <property type="nucleotide sequence ID" value="NZ_JBIMSO010000051.1"/>
</dbReference>